<proteinExistence type="predicted"/>
<reference evidence="1" key="1">
    <citation type="submission" date="2019-04" db="EMBL/GenBank/DDBJ databases">
        <title>Microbes associate with the intestines of laboratory mice.</title>
        <authorList>
            <person name="Navarre W."/>
            <person name="Wong E."/>
            <person name="Huang K."/>
            <person name="Tropini C."/>
            <person name="Ng K."/>
            <person name="Yu B."/>
        </authorList>
    </citation>
    <scope>NUCLEOTIDE SEQUENCE</scope>
    <source>
        <strain evidence="1">NM72_1-8</strain>
    </source>
</reference>
<name>A0AC61QZX0_9FIRM</name>
<dbReference type="Proteomes" id="UP000307720">
    <property type="component" value="Unassembled WGS sequence"/>
</dbReference>
<keyword evidence="2" id="KW-1185">Reference proteome</keyword>
<dbReference type="EMBL" id="SRZB01000019">
    <property type="protein sequence ID" value="TGX98311.1"/>
    <property type="molecule type" value="Genomic_DNA"/>
</dbReference>
<sequence>MEVELISVGTELLLGNIVNTNAAYLSEQCALLGLSMFHQSVVGDNEERLAEAIQTALGRSDVVILSGGLGPTKDDLTKEAAAKVMEMPLKEDKHTRKLIAEYFKNSGIKTVTENNWKQAQVPEGGIVVDNDNGTAPGLILEKDGKSVILLPGPPNEMQPMFAKSIFPYLNKLQPEMICSCMVKICGLGESYVETQIADLIEKQTNPTLAPYAKTGEVHLRITAKASDEKEAKKLIKPMVRELRKRFGDYIYSTDEHETLAESVLKLLKERELTLTTAESCTGGMLAARLTDVPGASEVFKQGLVTYSNKAKRKLLDVKKTTLKDYGAVSEKTAKEMAKNGAFVTGSDVCISITGIAGPDGGSEEKPVGLVYMACSLNNKVTVKEYHFQGSREKIREYSVVRALTLLRSCILESDGKES</sequence>
<accession>A0AC61QZX0</accession>
<gene>
    <name evidence="1" type="ORF">E5357_09495</name>
</gene>
<comment type="caution">
    <text evidence="1">The sequence shown here is derived from an EMBL/GenBank/DDBJ whole genome shotgun (WGS) entry which is preliminary data.</text>
</comment>
<protein>
    <submittedName>
        <fullName evidence="1">Competence/damage-inducible protein A</fullName>
    </submittedName>
</protein>
<evidence type="ECO:0000313" key="1">
    <source>
        <dbReference type="EMBL" id="TGX98311.1"/>
    </source>
</evidence>
<evidence type="ECO:0000313" key="2">
    <source>
        <dbReference type="Proteomes" id="UP000307720"/>
    </source>
</evidence>
<organism evidence="1 2">
    <name type="scientific">Hominisplanchenecus murintestinalis</name>
    <dbReference type="NCBI Taxonomy" id="2941517"/>
    <lineage>
        <taxon>Bacteria</taxon>
        <taxon>Bacillati</taxon>
        <taxon>Bacillota</taxon>
        <taxon>Clostridia</taxon>
        <taxon>Lachnospirales</taxon>
        <taxon>Lachnospiraceae</taxon>
        <taxon>Hominisplanchenecus</taxon>
    </lineage>
</organism>